<keyword evidence="1" id="KW-0472">Membrane</keyword>
<name>A0A2P2IXB1_RHIMU</name>
<reference evidence="2" key="1">
    <citation type="submission" date="2018-02" db="EMBL/GenBank/DDBJ databases">
        <title>Rhizophora mucronata_Transcriptome.</title>
        <authorList>
            <person name="Meera S.P."/>
            <person name="Sreeshan A."/>
            <person name="Augustine A."/>
        </authorList>
    </citation>
    <scope>NUCLEOTIDE SEQUENCE</scope>
    <source>
        <tissue evidence="2">Leaf</tissue>
    </source>
</reference>
<organism evidence="2">
    <name type="scientific">Rhizophora mucronata</name>
    <name type="common">Asiatic mangrove</name>
    <dbReference type="NCBI Taxonomy" id="61149"/>
    <lineage>
        <taxon>Eukaryota</taxon>
        <taxon>Viridiplantae</taxon>
        <taxon>Streptophyta</taxon>
        <taxon>Embryophyta</taxon>
        <taxon>Tracheophyta</taxon>
        <taxon>Spermatophyta</taxon>
        <taxon>Magnoliopsida</taxon>
        <taxon>eudicotyledons</taxon>
        <taxon>Gunneridae</taxon>
        <taxon>Pentapetalae</taxon>
        <taxon>rosids</taxon>
        <taxon>fabids</taxon>
        <taxon>Malpighiales</taxon>
        <taxon>Rhizophoraceae</taxon>
        <taxon>Rhizophora</taxon>
    </lineage>
</organism>
<sequence length="124" mass="13693">METEVKVKGNGEGKIGEARLGKISSSLSSPRCISNPVVYKLVRVERDGRLVPATDDEVMEVEVLLAEDKSEMHIAPDNGQRFGCTLKERYSCGMPQLASLEGLFLLLLLCIACNFHVFGEFNFV</sequence>
<dbReference type="EMBL" id="GGEC01005365">
    <property type="protein sequence ID" value="MBW85848.1"/>
    <property type="molecule type" value="Transcribed_RNA"/>
</dbReference>
<evidence type="ECO:0000256" key="1">
    <source>
        <dbReference type="SAM" id="Phobius"/>
    </source>
</evidence>
<evidence type="ECO:0000313" key="2">
    <source>
        <dbReference type="EMBL" id="MBW85848.1"/>
    </source>
</evidence>
<keyword evidence="1" id="KW-1133">Transmembrane helix</keyword>
<accession>A0A2P2IXB1</accession>
<dbReference type="PANTHER" id="PTHR47122:SF4">
    <property type="entry name" value="TRF-LIKE 3"/>
    <property type="match status" value="1"/>
</dbReference>
<dbReference type="PANTHER" id="PTHR47122">
    <property type="entry name" value="MYB-LIKE DNA-BINDING DOMAIN CONTAINING PROTEIN, EXPRESSED"/>
    <property type="match status" value="1"/>
</dbReference>
<proteinExistence type="predicted"/>
<keyword evidence="1" id="KW-0812">Transmembrane</keyword>
<feature type="transmembrane region" description="Helical" evidence="1">
    <location>
        <begin position="97"/>
        <end position="118"/>
    </location>
</feature>
<dbReference type="AlphaFoldDB" id="A0A2P2IXB1"/>
<protein>
    <submittedName>
        <fullName evidence="2">Uncharacterized protein</fullName>
    </submittedName>
</protein>